<reference evidence="7 8" key="1">
    <citation type="submission" date="2020-05" db="EMBL/GenBank/DDBJ databases">
        <title>Azospirillum oleiclasticum sp. nov, a nitrogen-fixing and heavy crude oil-emulsifying bacterium isolated from the crude oil of Yumen Oilfield.</title>
        <authorList>
            <person name="Wu D."/>
            <person name="Cai M."/>
            <person name="Zhang X."/>
        </authorList>
    </citation>
    <scope>NUCLEOTIDE SEQUENCE [LARGE SCALE GENOMIC DNA]</scope>
    <source>
        <strain evidence="7 8">ROY-1-1-2</strain>
    </source>
</reference>
<organism evidence="7 8">
    <name type="scientific">Azospirillum oleiclasticum</name>
    <dbReference type="NCBI Taxonomy" id="2735135"/>
    <lineage>
        <taxon>Bacteria</taxon>
        <taxon>Pseudomonadati</taxon>
        <taxon>Pseudomonadota</taxon>
        <taxon>Alphaproteobacteria</taxon>
        <taxon>Rhodospirillales</taxon>
        <taxon>Azospirillaceae</taxon>
        <taxon>Azospirillum</taxon>
    </lineage>
</organism>
<dbReference type="Proteomes" id="UP000584642">
    <property type="component" value="Unassembled WGS sequence"/>
</dbReference>
<dbReference type="EMBL" id="JABFDB010000052">
    <property type="protein sequence ID" value="NYZ25054.1"/>
    <property type="molecule type" value="Genomic_DNA"/>
</dbReference>
<proteinExistence type="predicted"/>
<evidence type="ECO:0000256" key="6">
    <source>
        <dbReference type="SAM" id="Phobius"/>
    </source>
</evidence>
<dbReference type="RefSeq" id="WP_180286827.1">
    <property type="nucleotide sequence ID" value="NZ_JABFDB010000052.1"/>
</dbReference>
<evidence type="ECO:0000313" key="7">
    <source>
        <dbReference type="EMBL" id="NYZ25054.1"/>
    </source>
</evidence>
<keyword evidence="3 6" id="KW-0812">Transmembrane</keyword>
<keyword evidence="8" id="KW-1185">Reference proteome</keyword>
<evidence type="ECO:0000313" key="8">
    <source>
        <dbReference type="Proteomes" id="UP000584642"/>
    </source>
</evidence>
<evidence type="ECO:0000256" key="3">
    <source>
        <dbReference type="ARBA" id="ARBA00022692"/>
    </source>
</evidence>
<feature type="transmembrane region" description="Helical" evidence="6">
    <location>
        <begin position="104"/>
        <end position="124"/>
    </location>
</feature>
<feature type="transmembrane region" description="Helical" evidence="6">
    <location>
        <begin position="80"/>
        <end position="98"/>
    </location>
</feature>
<keyword evidence="2" id="KW-1003">Cell membrane</keyword>
<keyword evidence="4 6" id="KW-1133">Transmembrane helix</keyword>
<feature type="transmembrane region" description="Helical" evidence="6">
    <location>
        <begin position="176"/>
        <end position="197"/>
    </location>
</feature>
<evidence type="ECO:0000256" key="2">
    <source>
        <dbReference type="ARBA" id="ARBA00022475"/>
    </source>
</evidence>
<feature type="transmembrane region" description="Helical" evidence="6">
    <location>
        <begin position="131"/>
        <end position="156"/>
    </location>
</feature>
<keyword evidence="5 6" id="KW-0472">Membrane</keyword>
<dbReference type="InterPro" id="IPR022791">
    <property type="entry name" value="L-PG_synthase/AglD"/>
</dbReference>
<feature type="non-terminal residue" evidence="7">
    <location>
        <position position="206"/>
    </location>
</feature>
<evidence type="ECO:0000256" key="1">
    <source>
        <dbReference type="ARBA" id="ARBA00004651"/>
    </source>
</evidence>
<protein>
    <submittedName>
        <fullName evidence="7">Flippase-like domain-containing protein</fullName>
    </submittedName>
</protein>
<dbReference type="PANTHER" id="PTHR40277:SF1">
    <property type="entry name" value="BLL5419 PROTEIN"/>
    <property type="match status" value="1"/>
</dbReference>
<comment type="subcellular location">
    <subcellularLocation>
        <location evidence="1">Cell membrane</location>
        <topology evidence="1">Multi-pass membrane protein</topology>
    </subcellularLocation>
</comment>
<evidence type="ECO:0000256" key="5">
    <source>
        <dbReference type="ARBA" id="ARBA00023136"/>
    </source>
</evidence>
<dbReference type="PANTHER" id="PTHR40277">
    <property type="entry name" value="BLL5419 PROTEIN"/>
    <property type="match status" value="1"/>
</dbReference>
<name>A0ABX2TN03_9PROT</name>
<sequence>MRGGAGRRAVLAVQAAVTLAAVAALGWLVDWPGVLAALTRTDPAALLGALALAMLSQGLGAWRLSLVLDGLGLRLGLRRSLAFTWAGLFTGNVLPATVGADALFAVLLGRSGFPVGSGVIGIVYNRAVNVAVVLLCLPAALAALHVEASLGGRWAGGRWAGGVGPAGSGPGGVEPWPLLALAAGLLAAAAVAGFGALRLARRRWPE</sequence>
<evidence type="ECO:0000256" key="4">
    <source>
        <dbReference type="ARBA" id="ARBA00022989"/>
    </source>
</evidence>
<comment type="caution">
    <text evidence="7">The sequence shown here is derived from an EMBL/GenBank/DDBJ whole genome shotgun (WGS) entry which is preliminary data.</text>
</comment>
<accession>A0ABX2TN03</accession>
<dbReference type="Pfam" id="PF03706">
    <property type="entry name" value="LPG_synthase_TM"/>
    <property type="match status" value="1"/>
</dbReference>
<feature type="transmembrane region" description="Helical" evidence="6">
    <location>
        <begin position="46"/>
        <end position="68"/>
    </location>
</feature>
<gene>
    <name evidence="7" type="ORF">HND93_35580</name>
</gene>
<dbReference type="NCBIfam" id="TIGR00374">
    <property type="entry name" value="flippase-like domain"/>
    <property type="match status" value="1"/>
</dbReference>